<gene>
    <name evidence="1" type="ORF">J27TS8_23500</name>
</gene>
<dbReference type="InterPro" id="IPR036249">
    <property type="entry name" value="Thioredoxin-like_sf"/>
</dbReference>
<dbReference type="EMBL" id="BORC01000003">
    <property type="protein sequence ID" value="GIN62357.1"/>
    <property type="molecule type" value="Genomic_DNA"/>
</dbReference>
<dbReference type="InterPro" id="IPR052565">
    <property type="entry name" value="Glutaredoxin-like_YDR286C"/>
</dbReference>
<dbReference type="CDD" id="cd02976">
    <property type="entry name" value="NrdH"/>
    <property type="match status" value="1"/>
</dbReference>
<proteinExistence type="predicted"/>
<dbReference type="Gene3D" id="3.40.30.10">
    <property type="entry name" value="Glutaredoxin"/>
    <property type="match status" value="1"/>
</dbReference>
<dbReference type="PANTHER" id="PTHR33558:SF1">
    <property type="entry name" value="GLUTAREDOXIN-LIKE PROTEIN C5ORF63 HOMOLOG"/>
    <property type="match status" value="1"/>
</dbReference>
<name>A0A919WII7_9BACI</name>
<dbReference type="InterPro" id="IPR008554">
    <property type="entry name" value="Glutaredoxin-like"/>
</dbReference>
<comment type="caution">
    <text evidence="1">The sequence shown here is derived from an EMBL/GenBank/DDBJ whole genome shotgun (WGS) entry which is preliminary data.</text>
</comment>
<dbReference type="AlphaFoldDB" id="A0A919WII7"/>
<dbReference type="SUPFAM" id="SSF52833">
    <property type="entry name" value="Thioredoxin-like"/>
    <property type="match status" value="1"/>
</dbReference>
<evidence type="ECO:0000313" key="1">
    <source>
        <dbReference type="EMBL" id="GIN62357.1"/>
    </source>
</evidence>
<dbReference type="Proteomes" id="UP000682111">
    <property type="component" value="Unassembled WGS sequence"/>
</dbReference>
<organism evidence="1 2">
    <name type="scientific">Robertmurraya siralis</name>
    <dbReference type="NCBI Taxonomy" id="77777"/>
    <lineage>
        <taxon>Bacteria</taxon>
        <taxon>Bacillati</taxon>
        <taxon>Bacillota</taxon>
        <taxon>Bacilli</taxon>
        <taxon>Bacillales</taxon>
        <taxon>Bacillaceae</taxon>
        <taxon>Robertmurraya</taxon>
    </lineage>
</organism>
<evidence type="ECO:0000313" key="2">
    <source>
        <dbReference type="Proteomes" id="UP000682111"/>
    </source>
</evidence>
<keyword evidence="2" id="KW-1185">Reference proteome</keyword>
<protein>
    <recommendedName>
        <fullName evidence="3">Glutaredoxin</fullName>
    </recommendedName>
</protein>
<reference evidence="1" key="1">
    <citation type="submission" date="2021-03" db="EMBL/GenBank/DDBJ databases">
        <title>Antimicrobial resistance genes in bacteria isolated from Japanese honey, and their potential for conferring macrolide and lincosamide resistance in the American foulbrood pathogen Paenibacillus larvae.</title>
        <authorList>
            <person name="Okamoto M."/>
            <person name="Kumagai M."/>
            <person name="Kanamori H."/>
            <person name="Takamatsu D."/>
        </authorList>
    </citation>
    <scope>NUCLEOTIDE SEQUENCE</scope>
    <source>
        <strain evidence="1">J27TS8</strain>
    </source>
</reference>
<accession>A0A919WII7</accession>
<evidence type="ECO:0008006" key="3">
    <source>
        <dbReference type="Google" id="ProtNLM"/>
    </source>
</evidence>
<sequence>MKYENYENKGIKVKTIVKLYTRNGCHLCEKAKAILLKLKERYDFHYIEADIDSSDELTEKYGIMIPVVEINGEEIQFGQIDELFVEQVLRKNNSSYLS</sequence>
<dbReference type="Pfam" id="PF05768">
    <property type="entry name" value="Glrx-like"/>
    <property type="match status" value="1"/>
</dbReference>
<dbReference type="PANTHER" id="PTHR33558">
    <property type="entry name" value="GLUTAREDOXIN-LIKE PROTEIN C5ORF63 HOMOLOG"/>
    <property type="match status" value="1"/>
</dbReference>